<dbReference type="CDD" id="cd00397">
    <property type="entry name" value="DNA_BRE_C"/>
    <property type="match status" value="1"/>
</dbReference>
<dbReference type="InterPro" id="IPR013762">
    <property type="entry name" value="Integrase-like_cat_sf"/>
</dbReference>
<dbReference type="PROSITE" id="PS51898">
    <property type="entry name" value="TYR_RECOMBINASE"/>
    <property type="match status" value="1"/>
</dbReference>
<dbReference type="GO" id="GO:0006310">
    <property type="term" value="P:DNA recombination"/>
    <property type="evidence" value="ECO:0007669"/>
    <property type="project" value="UniProtKB-KW"/>
</dbReference>
<dbReference type="InterPro" id="IPR050090">
    <property type="entry name" value="Tyrosine_recombinase_XerCD"/>
</dbReference>
<dbReference type="GO" id="GO:0003677">
    <property type="term" value="F:DNA binding"/>
    <property type="evidence" value="ECO:0007669"/>
    <property type="project" value="InterPro"/>
</dbReference>
<dbReference type="InterPro" id="IPR002104">
    <property type="entry name" value="Integrase_catalytic"/>
</dbReference>
<dbReference type="Proteomes" id="UP000061348">
    <property type="component" value="Unassembled WGS sequence"/>
</dbReference>
<dbReference type="PATRIC" id="fig|294.194.peg.4420"/>
<dbReference type="SUPFAM" id="SSF56349">
    <property type="entry name" value="DNA breaking-rejoining enzymes"/>
    <property type="match status" value="1"/>
</dbReference>
<organism evidence="4 5">
    <name type="scientific">Pseudomonas fluorescens</name>
    <dbReference type="NCBI Taxonomy" id="294"/>
    <lineage>
        <taxon>Bacteria</taxon>
        <taxon>Pseudomonadati</taxon>
        <taxon>Pseudomonadota</taxon>
        <taxon>Gammaproteobacteria</taxon>
        <taxon>Pseudomonadales</taxon>
        <taxon>Pseudomonadaceae</taxon>
        <taxon>Pseudomonas</taxon>
    </lineage>
</organism>
<dbReference type="EMBL" id="LCYA01000094">
    <property type="protein sequence ID" value="KWV86368.1"/>
    <property type="molecule type" value="Genomic_DNA"/>
</dbReference>
<proteinExistence type="predicted"/>
<name>A0A125QI28_PSEFL</name>
<gene>
    <name evidence="4" type="primary">xerC_4</name>
    <name evidence="4" type="ORF">PFLmoz3_03986</name>
</gene>
<protein>
    <submittedName>
        <fullName evidence="4">Tyrosine recombinase XerC</fullName>
    </submittedName>
</protein>
<keyword evidence="1" id="KW-0229">DNA integration</keyword>
<keyword evidence="2" id="KW-0233">DNA recombination</keyword>
<evidence type="ECO:0000256" key="1">
    <source>
        <dbReference type="ARBA" id="ARBA00022908"/>
    </source>
</evidence>
<dbReference type="Pfam" id="PF00589">
    <property type="entry name" value="Phage_integrase"/>
    <property type="match status" value="1"/>
</dbReference>
<dbReference type="InterPro" id="IPR011010">
    <property type="entry name" value="DNA_brk_join_enz"/>
</dbReference>
<sequence>MFYASAFLSRSLRNHNTHQTQLAALDAIRRLSEWERDQKISLEDRLLASILMVASDVDSLATHVRARRGGKKGEVICANKFNSHWIFICKYIAWLTDELLPNCNDIDVRELVKDQASRLKQKLIKRAGSKARHRQQLLDEKLPESARTQLLSIFKKPLEDLNSSPYQSTRMRNVVMIRILYETGMRRGELLSLKLKNFIESSGGQSAYLIIERNHDDELDRRINQPVAKTLGRSVPISEELERQLIEYRINYRAELTSVGHSDQDFIFCVHTGRTQGQPLTVAGFNSVFDYFQKSFPALGGSLHPHAFRHDWNYRFSQHADKMGMSENDEADAREESMGWVPGSAMAKVYNLRHRREKAMVIGREVARDTQRPIK</sequence>
<evidence type="ECO:0000259" key="3">
    <source>
        <dbReference type="PROSITE" id="PS51898"/>
    </source>
</evidence>
<evidence type="ECO:0000256" key="2">
    <source>
        <dbReference type="ARBA" id="ARBA00023172"/>
    </source>
</evidence>
<accession>A0A125QI28</accession>
<dbReference type="Gene3D" id="1.10.443.10">
    <property type="entry name" value="Intergrase catalytic core"/>
    <property type="match status" value="1"/>
</dbReference>
<dbReference type="PANTHER" id="PTHR30349:SF87">
    <property type="entry name" value="TRANSPOSASE A"/>
    <property type="match status" value="1"/>
</dbReference>
<evidence type="ECO:0000313" key="5">
    <source>
        <dbReference type="Proteomes" id="UP000061348"/>
    </source>
</evidence>
<dbReference type="GO" id="GO:0015074">
    <property type="term" value="P:DNA integration"/>
    <property type="evidence" value="ECO:0007669"/>
    <property type="project" value="UniProtKB-KW"/>
</dbReference>
<comment type="caution">
    <text evidence="4">The sequence shown here is derived from an EMBL/GenBank/DDBJ whole genome shotgun (WGS) entry which is preliminary data.</text>
</comment>
<reference evidence="4 5" key="1">
    <citation type="submission" date="2015-05" db="EMBL/GenBank/DDBJ databases">
        <title>A genomic and transcriptomic approach to investigate the blue pigment phenotype in Pseudomonas fluorescens.</title>
        <authorList>
            <person name="Andreani N.A."/>
            <person name="Cardazzo B."/>
        </authorList>
    </citation>
    <scope>NUCLEOTIDE SEQUENCE [LARGE SCALE GENOMIC DNA]</scope>
    <source>
        <strain evidence="4 5">Ps_22</strain>
    </source>
</reference>
<dbReference type="PANTHER" id="PTHR30349">
    <property type="entry name" value="PHAGE INTEGRASE-RELATED"/>
    <property type="match status" value="1"/>
</dbReference>
<evidence type="ECO:0000313" key="4">
    <source>
        <dbReference type="EMBL" id="KWV86368.1"/>
    </source>
</evidence>
<feature type="domain" description="Tyr recombinase" evidence="3">
    <location>
        <begin position="137"/>
        <end position="368"/>
    </location>
</feature>
<dbReference type="AlphaFoldDB" id="A0A125QI28"/>